<dbReference type="Proteomes" id="UP000678374">
    <property type="component" value="Unassembled WGS sequence"/>
</dbReference>
<accession>A0A940YHQ5</accession>
<sequence length="205" mass="21728">MNVKQSILQRPRALALTAMLALLLAGCSKIPLSSLWALKGLQFSEVDGAALRALIYLPEGVAIRDGGLAVTVKVARGNGHADERALKLAFTPMQGPAAAHAQAAPRPGGRWLVLGLSAAEQQGLAQLRRDIEAWRTADGPQSKRSLSLGAELSSCQQGGASRSADEVLVDAWLRWKPGQADLRLLDGASMADLLPDEQRGPLPRC</sequence>
<evidence type="ECO:0000313" key="2">
    <source>
        <dbReference type="Proteomes" id="UP000678374"/>
    </source>
</evidence>
<dbReference type="RefSeq" id="WP_210801463.1">
    <property type="nucleotide sequence ID" value="NZ_JAGQDE010000005.1"/>
</dbReference>
<evidence type="ECO:0000313" key="1">
    <source>
        <dbReference type="EMBL" id="MBQ0958952.1"/>
    </source>
</evidence>
<evidence type="ECO:0008006" key="3">
    <source>
        <dbReference type="Google" id="ProtNLM"/>
    </source>
</evidence>
<gene>
    <name evidence="1" type="ORF">KAK06_08265</name>
</gene>
<protein>
    <recommendedName>
        <fullName evidence="3">Lipoprotein</fullName>
    </recommendedName>
</protein>
<dbReference type="AlphaFoldDB" id="A0A940YHQ5"/>
<reference evidence="1" key="1">
    <citation type="submission" date="2021-04" db="EMBL/GenBank/DDBJ databases">
        <title>The genome sequence of Ideonella sp. 4Y11.</title>
        <authorList>
            <person name="Liu Y."/>
        </authorList>
    </citation>
    <scope>NUCLEOTIDE SEQUENCE</scope>
    <source>
        <strain evidence="1">4Y11</strain>
    </source>
</reference>
<proteinExistence type="predicted"/>
<dbReference type="PROSITE" id="PS51257">
    <property type="entry name" value="PROKAR_LIPOPROTEIN"/>
    <property type="match status" value="1"/>
</dbReference>
<keyword evidence="2" id="KW-1185">Reference proteome</keyword>
<name>A0A940YHQ5_9BURK</name>
<organism evidence="1 2">
    <name type="scientific">Ideonella aquatica</name>
    <dbReference type="NCBI Taxonomy" id="2824119"/>
    <lineage>
        <taxon>Bacteria</taxon>
        <taxon>Pseudomonadati</taxon>
        <taxon>Pseudomonadota</taxon>
        <taxon>Betaproteobacteria</taxon>
        <taxon>Burkholderiales</taxon>
        <taxon>Sphaerotilaceae</taxon>
        <taxon>Ideonella</taxon>
    </lineage>
</organism>
<dbReference type="EMBL" id="JAGQDE010000005">
    <property type="protein sequence ID" value="MBQ0958952.1"/>
    <property type="molecule type" value="Genomic_DNA"/>
</dbReference>
<comment type="caution">
    <text evidence="1">The sequence shown here is derived from an EMBL/GenBank/DDBJ whole genome shotgun (WGS) entry which is preliminary data.</text>
</comment>